<comment type="caution">
    <text evidence="1">The sequence shown here is derived from an EMBL/GenBank/DDBJ whole genome shotgun (WGS) entry which is preliminary data.</text>
</comment>
<organism evidence="1 2">
    <name type="scientific">Gigaspora margarita</name>
    <dbReference type="NCBI Taxonomy" id="4874"/>
    <lineage>
        <taxon>Eukaryota</taxon>
        <taxon>Fungi</taxon>
        <taxon>Fungi incertae sedis</taxon>
        <taxon>Mucoromycota</taxon>
        <taxon>Glomeromycotina</taxon>
        <taxon>Glomeromycetes</taxon>
        <taxon>Diversisporales</taxon>
        <taxon>Gigasporaceae</taxon>
        <taxon>Gigaspora</taxon>
    </lineage>
</organism>
<proteinExistence type="predicted"/>
<sequence length="121" mass="14787">MSHLEKMYFLRWVKNSKNISTYISPLAFQNVIMDTWNEKISNQEIDGMLEFLIKYHCRNFKFAKENDTYYNFLSSVYKKKYLNSFFDMVNEYCDYLIKEKQQASEEIEKKPTKIEFPQIDR</sequence>
<reference evidence="1 2" key="1">
    <citation type="submission" date="2021-06" db="EMBL/GenBank/DDBJ databases">
        <authorList>
            <person name="Kallberg Y."/>
            <person name="Tangrot J."/>
            <person name="Rosling A."/>
        </authorList>
    </citation>
    <scope>NUCLEOTIDE SEQUENCE [LARGE SCALE GENOMIC DNA]</scope>
    <source>
        <strain evidence="1 2">120-4 pot B 10/14</strain>
    </source>
</reference>
<protein>
    <submittedName>
        <fullName evidence="1">2446_t:CDS:1</fullName>
    </submittedName>
</protein>
<gene>
    <name evidence="1" type="ORF">GMARGA_LOCUS30147</name>
</gene>
<keyword evidence="2" id="KW-1185">Reference proteome</keyword>
<accession>A0ABN7WFF7</accession>
<evidence type="ECO:0000313" key="1">
    <source>
        <dbReference type="EMBL" id="CAG8829964.1"/>
    </source>
</evidence>
<evidence type="ECO:0000313" key="2">
    <source>
        <dbReference type="Proteomes" id="UP000789901"/>
    </source>
</evidence>
<dbReference type="Proteomes" id="UP000789901">
    <property type="component" value="Unassembled WGS sequence"/>
</dbReference>
<name>A0ABN7WFF7_GIGMA</name>
<dbReference type="EMBL" id="CAJVQB010041925">
    <property type="protein sequence ID" value="CAG8829964.1"/>
    <property type="molecule type" value="Genomic_DNA"/>
</dbReference>